<dbReference type="AlphaFoldDB" id="A0A7C9D284"/>
<dbReference type="EMBL" id="GISG01077326">
    <property type="protein sequence ID" value="MBA4631327.1"/>
    <property type="molecule type" value="Transcribed_RNA"/>
</dbReference>
<feature type="signal peptide" evidence="1">
    <location>
        <begin position="1"/>
        <end position="15"/>
    </location>
</feature>
<feature type="chain" id="PRO_5027753099" evidence="1">
    <location>
        <begin position="16"/>
        <end position="123"/>
    </location>
</feature>
<organism evidence="2">
    <name type="scientific">Opuntia streptacantha</name>
    <name type="common">Prickly pear cactus</name>
    <name type="synonym">Opuntia cardona</name>
    <dbReference type="NCBI Taxonomy" id="393608"/>
    <lineage>
        <taxon>Eukaryota</taxon>
        <taxon>Viridiplantae</taxon>
        <taxon>Streptophyta</taxon>
        <taxon>Embryophyta</taxon>
        <taxon>Tracheophyta</taxon>
        <taxon>Spermatophyta</taxon>
        <taxon>Magnoliopsida</taxon>
        <taxon>eudicotyledons</taxon>
        <taxon>Gunneridae</taxon>
        <taxon>Pentapetalae</taxon>
        <taxon>Caryophyllales</taxon>
        <taxon>Cactineae</taxon>
        <taxon>Cactaceae</taxon>
        <taxon>Opuntioideae</taxon>
        <taxon>Opuntia</taxon>
    </lineage>
</organism>
<proteinExistence type="predicted"/>
<accession>A0A7C9D284</accession>
<sequence length="123" mass="13820">MIALLLLICVSRTSMNGVGISKEVLLKMSEKQLRVRSLRKTSSTKVPLLRAPKLDLLMLLVLLNGLSLGMLLKILTLRYTWNVGVICLLIGVELKRRWMHQAKITVPAKVQGRQSKGTTRIML</sequence>
<protein>
    <submittedName>
        <fullName evidence="2">Uncharacterized protein</fullName>
    </submittedName>
</protein>
<reference evidence="2" key="2">
    <citation type="submission" date="2020-07" db="EMBL/GenBank/DDBJ databases">
        <authorList>
            <person name="Vera ALvarez R."/>
            <person name="Arias-Moreno D.M."/>
            <person name="Jimenez-Jacinto V."/>
            <person name="Jimenez-Bremont J.F."/>
            <person name="Swaminathan K."/>
            <person name="Moose S.P."/>
            <person name="Guerrero-Gonzalez M.L."/>
            <person name="Marino-Ramirez L."/>
            <person name="Landsman D."/>
            <person name="Rodriguez-Kessler M."/>
            <person name="Delgado-Sanchez P."/>
        </authorList>
    </citation>
    <scope>NUCLEOTIDE SEQUENCE</scope>
    <source>
        <tissue evidence="2">Cladode</tissue>
    </source>
</reference>
<evidence type="ECO:0000256" key="1">
    <source>
        <dbReference type="SAM" id="SignalP"/>
    </source>
</evidence>
<evidence type="ECO:0000313" key="2">
    <source>
        <dbReference type="EMBL" id="MBA4631327.1"/>
    </source>
</evidence>
<reference evidence="2" key="1">
    <citation type="journal article" date="2013" name="J. Plant Res.">
        <title>Effect of fungi and light on seed germination of three Opuntia species from semiarid lands of central Mexico.</title>
        <authorList>
            <person name="Delgado-Sanchez P."/>
            <person name="Jimenez-Bremont J.F."/>
            <person name="Guerrero-Gonzalez Mde L."/>
            <person name="Flores J."/>
        </authorList>
    </citation>
    <scope>NUCLEOTIDE SEQUENCE</scope>
    <source>
        <tissue evidence="2">Cladode</tissue>
    </source>
</reference>
<keyword evidence="1" id="KW-0732">Signal</keyword>
<name>A0A7C9D284_OPUST</name>